<name>A0A4R8F2M6_9RHOB</name>
<dbReference type="EMBL" id="SOEB01000061">
    <property type="protein sequence ID" value="TDX19524.1"/>
    <property type="molecule type" value="Genomic_DNA"/>
</dbReference>
<comment type="caution">
    <text evidence="1">The sequence shown here is derived from an EMBL/GenBank/DDBJ whole genome shotgun (WGS) entry which is preliminary data.</text>
</comment>
<accession>A0A4R8F2M6</accession>
<protein>
    <submittedName>
        <fullName evidence="1">Uncharacterized protein</fullName>
    </submittedName>
</protein>
<evidence type="ECO:0000313" key="2">
    <source>
        <dbReference type="Proteomes" id="UP000295484"/>
    </source>
</evidence>
<proteinExistence type="predicted"/>
<evidence type="ECO:0000313" key="1">
    <source>
        <dbReference type="EMBL" id="TDX19524.1"/>
    </source>
</evidence>
<reference evidence="1 2" key="1">
    <citation type="submission" date="2019-03" db="EMBL/GenBank/DDBJ databases">
        <title>Genomic Encyclopedia of Type Strains, Phase IV (KMG-IV): sequencing the most valuable type-strain genomes for metagenomic binning, comparative biology and taxonomic classification.</title>
        <authorList>
            <person name="Goeker M."/>
        </authorList>
    </citation>
    <scope>NUCLEOTIDE SEQUENCE [LARGE SCALE GENOMIC DNA]</scope>
    <source>
        <strain evidence="1 2">JA181</strain>
    </source>
</reference>
<dbReference type="AlphaFoldDB" id="A0A4R8F2M6"/>
<dbReference type="Proteomes" id="UP000295484">
    <property type="component" value="Unassembled WGS sequence"/>
</dbReference>
<dbReference type="RefSeq" id="WP_166673765.1">
    <property type="nucleotide sequence ID" value="NZ_SOEB01000061.1"/>
</dbReference>
<sequence>ARVPLGGRIRIPDPLRPRPIGIARPDYIYDQTGSVGLSATIALGGPARRTSRIRLVFISGGSNYGTFGGGRASLYRRRDYTAD</sequence>
<feature type="non-terminal residue" evidence="1">
    <location>
        <position position="1"/>
    </location>
</feature>
<gene>
    <name evidence="1" type="ORF">EV657_1618</name>
</gene>
<organism evidence="1 2">
    <name type="scientific">Rhodovulum visakhapatnamense</name>
    <dbReference type="NCBI Taxonomy" id="364297"/>
    <lineage>
        <taxon>Bacteria</taxon>
        <taxon>Pseudomonadati</taxon>
        <taxon>Pseudomonadota</taxon>
        <taxon>Alphaproteobacteria</taxon>
        <taxon>Rhodobacterales</taxon>
        <taxon>Paracoccaceae</taxon>
        <taxon>Rhodovulum</taxon>
    </lineage>
</organism>